<gene>
    <name evidence="2" type="ORF">WKV53_13755</name>
</gene>
<organism evidence="2 3">
    <name type="scientific">Luteolibacter soli</name>
    <dbReference type="NCBI Taxonomy" id="3135280"/>
    <lineage>
        <taxon>Bacteria</taxon>
        <taxon>Pseudomonadati</taxon>
        <taxon>Verrucomicrobiota</taxon>
        <taxon>Verrucomicrobiia</taxon>
        <taxon>Verrucomicrobiales</taxon>
        <taxon>Verrucomicrobiaceae</taxon>
        <taxon>Luteolibacter</taxon>
    </lineage>
</organism>
<evidence type="ECO:0000256" key="1">
    <source>
        <dbReference type="SAM" id="MobiDB-lite"/>
    </source>
</evidence>
<proteinExistence type="predicted"/>
<keyword evidence="3" id="KW-1185">Reference proteome</keyword>
<sequence length="227" mass="24450">MALPRFFRSPYSCVALAVLIALCWRAWPRGGDKAAEGSADAGRAASPAAEASVPAVVPAPGRVERGEREEGRPAAERPLEPRPVAEIHKALLEQGRKAVETGAGGADAATKAELVRRTKEIEALGAGGRGFSHPASILMLAEFSRYLDAYGSFDAAMYKADMAKYFNARLKEIEALPDDAGMKALREKWERDLARDDSAEALLLRRVYGGKADTKATIERLLADLGR</sequence>
<feature type="compositionally biased region" description="Basic and acidic residues" evidence="1">
    <location>
        <begin position="62"/>
        <end position="80"/>
    </location>
</feature>
<dbReference type="EMBL" id="JBBUKT010000005">
    <property type="protein sequence ID" value="MEK7951576.1"/>
    <property type="molecule type" value="Genomic_DNA"/>
</dbReference>
<comment type="caution">
    <text evidence="2">The sequence shown here is derived from an EMBL/GenBank/DDBJ whole genome shotgun (WGS) entry which is preliminary data.</text>
</comment>
<name>A0ABU9AV62_9BACT</name>
<dbReference type="Proteomes" id="UP001371305">
    <property type="component" value="Unassembled WGS sequence"/>
</dbReference>
<dbReference type="RefSeq" id="WP_341405198.1">
    <property type="nucleotide sequence ID" value="NZ_JBBUKT010000005.1"/>
</dbReference>
<evidence type="ECO:0000313" key="3">
    <source>
        <dbReference type="Proteomes" id="UP001371305"/>
    </source>
</evidence>
<feature type="region of interest" description="Disordered" evidence="1">
    <location>
        <begin position="33"/>
        <end position="80"/>
    </location>
</feature>
<accession>A0ABU9AV62</accession>
<evidence type="ECO:0000313" key="2">
    <source>
        <dbReference type="EMBL" id="MEK7951576.1"/>
    </source>
</evidence>
<reference evidence="2 3" key="1">
    <citation type="submission" date="2024-04" db="EMBL/GenBank/DDBJ databases">
        <title>Luteolibacter sp. isolated from soil.</title>
        <authorList>
            <person name="An J."/>
        </authorList>
    </citation>
    <scope>NUCLEOTIDE SEQUENCE [LARGE SCALE GENOMIC DNA]</scope>
    <source>
        <strain evidence="2 3">Y139</strain>
    </source>
</reference>
<protein>
    <submittedName>
        <fullName evidence="2">Uncharacterized protein</fullName>
    </submittedName>
</protein>
<feature type="compositionally biased region" description="Low complexity" evidence="1">
    <location>
        <begin position="36"/>
        <end position="61"/>
    </location>
</feature>